<sequence>IVSNMNCEEHSILGNLSTQLCKPHVVVGFSIFIFACSLRNNTRLMTFWELPYPRGLPIIGNIHQMGNFPHVKLTEWSKQFGDFYRIKMGRYDALVVNGHENISNRNCLAKKSAAFAGRPPFETSKLIEEGLSISFSNYSPEWERQKQCTIKALKLYTSGSDKRSTMEETVSSHAKQLAEDLINSADQQGLVGDLHDTVIYSTTSVSSTICFGRSFTRQDPELKEFLRNFQSFDKAMGASQIINFWPFLKYFPVLGKSFRNLKTYMDQYWNFTLSMLEQHWDTYVPNNMRDLADCLWAQSNQINRQLTDQQRRIAYGASDAFGAGFDTISAMITWSIFYMAVFPEHQRKIREEIDRLETSMFSLRHHGDVCPYTQAWLYEVLRHISVSPLLVPHYTVKQVEVNGTMIPAGVVVLFNVANADRDTRVWENPEQFEPERFLARDPTTGGARVVASETSKILNWGAGKRRCPGAELSRHELFIYIANLVKLCYIEQ</sequence>
<evidence type="ECO:0000256" key="12">
    <source>
        <dbReference type="ARBA" id="ARBA00023033"/>
    </source>
</evidence>
<dbReference type="PRINTS" id="PR00385">
    <property type="entry name" value="P450"/>
</dbReference>
<dbReference type="OMA" id="AKWEIFL"/>
<dbReference type="Ensembl" id="ENSCINT00000000127.3">
    <property type="protein sequence ID" value="ENSCINP00000000127.3"/>
    <property type="gene ID" value="ENSCING00000000085.3"/>
</dbReference>
<evidence type="ECO:0000256" key="4">
    <source>
        <dbReference type="ARBA" id="ARBA00010617"/>
    </source>
</evidence>
<comment type="cofactor">
    <cofactor evidence="1 13">
        <name>heme</name>
        <dbReference type="ChEBI" id="CHEBI:30413"/>
    </cofactor>
</comment>
<dbReference type="InterPro" id="IPR001128">
    <property type="entry name" value="Cyt_P450"/>
</dbReference>
<reference evidence="16" key="1">
    <citation type="journal article" date="2002" name="Science">
        <title>The draft genome of Ciona intestinalis: insights into chordate and vertebrate origins.</title>
        <authorList>
            <person name="Dehal P."/>
            <person name="Satou Y."/>
            <person name="Campbell R.K."/>
            <person name="Chapman J."/>
            <person name="Degnan B."/>
            <person name="De Tomaso A."/>
            <person name="Davidson B."/>
            <person name="Di Gregorio A."/>
            <person name="Gelpke M."/>
            <person name="Goodstein D.M."/>
            <person name="Harafuji N."/>
            <person name="Hastings K.E."/>
            <person name="Ho I."/>
            <person name="Hotta K."/>
            <person name="Huang W."/>
            <person name="Kawashima T."/>
            <person name="Lemaire P."/>
            <person name="Martinez D."/>
            <person name="Meinertzhagen I.A."/>
            <person name="Necula S."/>
            <person name="Nonaka M."/>
            <person name="Putnam N."/>
            <person name="Rash S."/>
            <person name="Saiga H."/>
            <person name="Satake M."/>
            <person name="Terry A."/>
            <person name="Yamada L."/>
            <person name="Wang H.G."/>
            <person name="Awazu S."/>
            <person name="Azumi K."/>
            <person name="Boore J."/>
            <person name="Branno M."/>
            <person name="Chin-Bow S."/>
            <person name="DeSantis R."/>
            <person name="Doyle S."/>
            <person name="Francino P."/>
            <person name="Keys D.N."/>
            <person name="Haga S."/>
            <person name="Hayashi H."/>
            <person name="Hino K."/>
            <person name="Imai K.S."/>
            <person name="Inaba K."/>
            <person name="Kano S."/>
            <person name="Kobayashi K."/>
            <person name="Kobayashi M."/>
            <person name="Lee B.I."/>
            <person name="Makabe K.W."/>
            <person name="Manohar C."/>
            <person name="Matassi G."/>
            <person name="Medina M."/>
            <person name="Mochizuki Y."/>
            <person name="Mount S."/>
            <person name="Morishita T."/>
            <person name="Miura S."/>
            <person name="Nakayama A."/>
            <person name="Nishizaka S."/>
            <person name="Nomoto H."/>
            <person name="Ohta F."/>
            <person name="Oishi K."/>
            <person name="Rigoutsos I."/>
            <person name="Sano M."/>
            <person name="Sasaki A."/>
            <person name="Sasakura Y."/>
            <person name="Shoguchi E."/>
            <person name="Shin-i T."/>
            <person name="Spagnuolo A."/>
            <person name="Stainier D."/>
            <person name="Suzuki M.M."/>
            <person name="Tassy O."/>
            <person name="Takatori N."/>
            <person name="Tokuoka M."/>
            <person name="Yagi K."/>
            <person name="Yoshizaki F."/>
            <person name="Wada S."/>
            <person name="Zhang C."/>
            <person name="Hyatt P.D."/>
            <person name="Larimer F."/>
            <person name="Detter C."/>
            <person name="Doggett N."/>
            <person name="Glavina T."/>
            <person name="Hawkins T."/>
            <person name="Richardson P."/>
            <person name="Lucas S."/>
            <person name="Kohara Y."/>
            <person name="Levine M."/>
            <person name="Satoh N."/>
            <person name="Rokhsar D.S."/>
        </authorList>
    </citation>
    <scope>NUCLEOTIDE SEQUENCE [LARGE SCALE GENOMIC DNA]</scope>
</reference>
<dbReference type="STRING" id="7719.ENSCINP00000000127"/>
<evidence type="ECO:0000256" key="8">
    <source>
        <dbReference type="ARBA" id="ARBA00022824"/>
    </source>
</evidence>
<organism evidence="15 16">
    <name type="scientific">Ciona intestinalis</name>
    <name type="common">Transparent sea squirt</name>
    <name type="synonym">Ascidia intestinalis</name>
    <dbReference type="NCBI Taxonomy" id="7719"/>
    <lineage>
        <taxon>Eukaryota</taxon>
        <taxon>Metazoa</taxon>
        <taxon>Chordata</taxon>
        <taxon>Tunicata</taxon>
        <taxon>Ascidiacea</taxon>
        <taxon>Phlebobranchia</taxon>
        <taxon>Cionidae</taxon>
        <taxon>Ciona</taxon>
    </lineage>
</organism>
<evidence type="ECO:0000256" key="6">
    <source>
        <dbReference type="ARBA" id="ARBA00022617"/>
    </source>
</evidence>
<dbReference type="FunFam" id="1.10.630.10:FF:000094">
    <property type="entry name" value="cytochrome P450 2J6-like"/>
    <property type="match status" value="1"/>
</dbReference>
<evidence type="ECO:0000313" key="15">
    <source>
        <dbReference type="Ensembl" id="ENSCINP00000000127.3"/>
    </source>
</evidence>
<dbReference type="GO" id="GO:0009404">
    <property type="term" value="P:toxin metabolic process"/>
    <property type="evidence" value="ECO:0000318"/>
    <property type="project" value="GO_Central"/>
</dbReference>
<evidence type="ECO:0000256" key="11">
    <source>
        <dbReference type="ARBA" id="ARBA00023004"/>
    </source>
</evidence>
<comment type="similarity">
    <text evidence="4 14">Belongs to the cytochrome P450 family.</text>
</comment>
<keyword evidence="7 13" id="KW-0479">Metal-binding</keyword>
<dbReference type="Pfam" id="PF00067">
    <property type="entry name" value="p450"/>
    <property type="match status" value="1"/>
</dbReference>
<dbReference type="EC" id="1.14.14.1" evidence="5"/>
<dbReference type="GeneTree" id="ENSGT00950000183037"/>
<evidence type="ECO:0000256" key="3">
    <source>
        <dbReference type="ARBA" id="ARBA00004406"/>
    </source>
</evidence>
<feature type="binding site" description="axial binding residue" evidence="13">
    <location>
        <position position="467"/>
    </location>
    <ligand>
        <name>heme</name>
        <dbReference type="ChEBI" id="CHEBI:30413"/>
    </ligand>
    <ligandPart>
        <name>Fe</name>
        <dbReference type="ChEBI" id="CHEBI:18248"/>
    </ligandPart>
</feature>
<dbReference type="PANTHER" id="PTHR24289">
    <property type="entry name" value="STEROID 17-ALPHA-HYDROXYLASE/17,20 LYASE"/>
    <property type="match status" value="1"/>
</dbReference>
<evidence type="ECO:0000256" key="1">
    <source>
        <dbReference type="ARBA" id="ARBA00001971"/>
    </source>
</evidence>
<dbReference type="GO" id="GO:0020037">
    <property type="term" value="F:heme binding"/>
    <property type="evidence" value="ECO:0007669"/>
    <property type="project" value="InterPro"/>
</dbReference>
<dbReference type="AlphaFoldDB" id="F6TS80"/>
<dbReference type="InterPro" id="IPR002401">
    <property type="entry name" value="Cyt_P450_E_grp-I"/>
</dbReference>
<keyword evidence="11 13" id="KW-0408">Iron</keyword>
<evidence type="ECO:0000256" key="7">
    <source>
        <dbReference type="ARBA" id="ARBA00022723"/>
    </source>
</evidence>
<evidence type="ECO:0000256" key="14">
    <source>
        <dbReference type="RuleBase" id="RU000461"/>
    </source>
</evidence>
<dbReference type="GO" id="GO:0005789">
    <property type="term" value="C:endoplasmic reticulum membrane"/>
    <property type="evidence" value="ECO:0007669"/>
    <property type="project" value="UniProtKB-SubCell"/>
</dbReference>
<keyword evidence="10 14" id="KW-0560">Oxidoreductase</keyword>
<dbReference type="HOGENOM" id="CLU_001570_22_0_1"/>
<dbReference type="PANTHER" id="PTHR24289:SF21">
    <property type="entry name" value="CYTOCHROME P450 1A"/>
    <property type="match status" value="1"/>
</dbReference>
<dbReference type="SUPFAM" id="SSF48264">
    <property type="entry name" value="Cytochrome P450"/>
    <property type="match status" value="1"/>
</dbReference>
<dbReference type="InParanoid" id="F6TS80"/>
<proteinExistence type="inferred from homology"/>
<evidence type="ECO:0000256" key="9">
    <source>
        <dbReference type="ARBA" id="ARBA00022848"/>
    </source>
</evidence>
<evidence type="ECO:0000313" key="16">
    <source>
        <dbReference type="Proteomes" id="UP000008144"/>
    </source>
</evidence>
<protein>
    <recommendedName>
        <fullName evidence="5">unspecific monooxygenase</fullName>
        <ecNumber evidence="5">1.14.14.1</ecNumber>
    </recommendedName>
</protein>
<keyword evidence="8" id="KW-0256">Endoplasmic reticulum</keyword>
<dbReference type="Proteomes" id="UP000008144">
    <property type="component" value="Unassembled WGS sequence"/>
</dbReference>
<keyword evidence="12 14" id="KW-0503">Monooxygenase</keyword>
<evidence type="ECO:0000256" key="10">
    <source>
        <dbReference type="ARBA" id="ARBA00023002"/>
    </source>
</evidence>
<dbReference type="InterPro" id="IPR017972">
    <property type="entry name" value="Cyt_P450_CS"/>
</dbReference>
<evidence type="ECO:0000256" key="5">
    <source>
        <dbReference type="ARBA" id="ARBA00012109"/>
    </source>
</evidence>
<dbReference type="PROSITE" id="PS00086">
    <property type="entry name" value="CYTOCHROME_P450"/>
    <property type="match status" value="1"/>
</dbReference>
<keyword evidence="6 13" id="KW-0349">Heme</keyword>
<dbReference type="GO" id="GO:0005506">
    <property type="term" value="F:iron ion binding"/>
    <property type="evidence" value="ECO:0007669"/>
    <property type="project" value="InterPro"/>
</dbReference>
<dbReference type="GO" id="GO:0042178">
    <property type="term" value="P:xenobiotic catabolic process"/>
    <property type="evidence" value="ECO:0000318"/>
    <property type="project" value="GO_Central"/>
</dbReference>
<dbReference type="InterPro" id="IPR036396">
    <property type="entry name" value="Cyt_P450_sf"/>
</dbReference>
<dbReference type="GO" id="GO:0008210">
    <property type="term" value="P:estrogen metabolic process"/>
    <property type="evidence" value="ECO:0000318"/>
    <property type="project" value="GO_Central"/>
</dbReference>
<dbReference type="GO" id="GO:0005739">
    <property type="term" value="C:mitochondrion"/>
    <property type="evidence" value="ECO:0000318"/>
    <property type="project" value="GO_Central"/>
</dbReference>
<accession>F6TS80</accession>
<comment type="subcellular location">
    <subcellularLocation>
        <location evidence="3">Endoplasmic reticulum membrane</location>
        <topology evidence="3">Peripheral membrane protein</topology>
    </subcellularLocation>
    <subcellularLocation>
        <location evidence="2">Microsome membrane</location>
        <topology evidence="2">Peripheral membrane protein</topology>
    </subcellularLocation>
</comment>
<keyword evidence="16" id="KW-1185">Reference proteome</keyword>
<keyword evidence="9" id="KW-0492">Microsome</keyword>
<dbReference type="Gene3D" id="1.10.630.10">
    <property type="entry name" value="Cytochrome P450"/>
    <property type="match status" value="1"/>
</dbReference>
<evidence type="ECO:0000256" key="13">
    <source>
        <dbReference type="PIRSR" id="PIRSR602401-1"/>
    </source>
</evidence>
<evidence type="ECO:0000256" key="2">
    <source>
        <dbReference type="ARBA" id="ARBA00004174"/>
    </source>
</evidence>
<dbReference type="PRINTS" id="PR00463">
    <property type="entry name" value="EP450I"/>
</dbReference>
<reference evidence="15" key="2">
    <citation type="submission" date="2025-08" db="UniProtKB">
        <authorList>
            <consortium name="Ensembl"/>
        </authorList>
    </citation>
    <scope>IDENTIFICATION</scope>
</reference>
<dbReference type="GO" id="GO:0016712">
    <property type="term" value="F:oxidoreductase activity, acting on paired donors, with incorporation or reduction of molecular oxygen, reduced flavin or flavoprotein as one donor, and incorporation of one atom of oxygen"/>
    <property type="evidence" value="ECO:0000318"/>
    <property type="project" value="GO_Central"/>
</dbReference>
<dbReference type="GO" id="GO:0006706">
    <property type="term" value="P:steroid catabolic process"/>
    <property type="evidence" value="ECO:0000318"/>
    <property type="project" value="GO_Central"/>
</dbReference>
<name>F6TS80_CIOIN</name>
<reference evidence="15" key="3">
    <citation type="submission" date="2025-09" db="UniProtKB">
        <authorList>
            <consortium name="Ensembl"/>
        </authorList>
    </citation>
    <scope>IDENTIFICATION</scope>
</reference>